<evidence type="ECO:0000313" key="2">
    <source>
        <dbReference type="EMBL" id="URA06786.1"/>
    </source>
</evidence>
<protein>
    <submittedName>
        <fullName evidence="2">Holin</fullName>
    </submittedName>
</protein>
<keyword evidence="3" id="KW-1185">Reference proteome</keyword>
<organism evidence="2 3">
    <name type="scientific">Xanthomonas phage Langgrundblatt1</name>
    <dbReference type="NCBI Taxonomy" id="2939128"/>
    <lineage>
        <taxon>Viruses</taxon>
        <taxon>Duplodnaviria</taxon>
        <taxon>Heunggongvirae</taxon>
        <taxon>Uroviricota</taxon>
        <taxon>Caudoviricetes</taxon>
        <taxon>Stanbaylleyvirinae</taxon>
        <taxon>Shirevirus</taxon>
        <taxon>Shirevirus langgrundblatt1</taxon>
    </lineage>
</organism>
<proteinExistence type="predicted"/>
<evidence type="ECO:0000256" key="1">
    <source>
        <dbReference type="SAM" id="Phobius"/>
    </source>
</evidence>
<name>A0A9E7E0U1_9CAUD</name>
<dbReference type="EMBL" id="ON189042">
    <property type="protein sequence ID" value="URA06786.1"/>
    <property type="molecule type" value="Genomic_DNA"/>
</dbReference>
<reference evidence="2" key="1">
    <citation type="journal article" date="2022" name="Viruses">
        <title>Isolation of novel Xanthomonas phages for the plant pathogens X. translucens and X. campestris.</title>
        <authorList>
            <person name="Erdrich S.H."/>
            <person name="Sharma V."/>
            <person name="Schurr U."/>
            <person name="Arsova B."/>
            <person name="Frunzke J."/>
        </authorList>
    </citation>
    <scope>NUCLEOTIDE SEQUENCE</scope>
</reference>
<gene>
    <name evidence="2" type="ORF">Langgrundblatt1_BL10021</name>
</gene>
<keyword evidence="1" id="KW-0472">Membrane</keyword>
<evidence type="ECO:0000313" key="3">
    <source>
        <dbReference type="Proteomes" id="UP001056479"/>
    </source>
</evidence>
<feature type="transmembrane region" description="Helical" evidence="1">
    <location>
        <begin position="65"/>
        <end position="85"/>
    </location>
</feature>
<dbReference type="Proteomes" id="UP001056479">
    <property type="component" value="Segment"/>
</dbReference>
<sequence length="122" mass="13552">MQINPQQIAVLADRLERMTDELKGVRTSVDDMRFQFAEFKATPAEVAALKLVVAEQSKEISRNSFVIKLGGTVLMLCVGLIGWGWKEAKGLYSADNAADRRLLMIEYKLNIPPPAAEGDKDK</sequence>
<accession>A0A9E7E0U1</accession>
<keyword evidence="1" id="KW-1133">Transmembrane helix</keyword>
<keyword evidence="1" id="KW-0812">Transmembrane</keyword>